<organism evidence="3 4">
    <name type="scientific">Lasius niger</name>
    <name type="common">Black garden ant</name>
    <dbReference type="NCBI Taxonomy" id="67767"/>
    <lineage>
        <taxon>Eukaryota</taxon>
        <taxon>Metazoa</taxon>
        <taxon>Ecdysozoa</taxon>
        <taxon>Arthropoda</taxon>
        <taxon>Hexapoda</taxon>
        <taxon>Insecta</taxon>
        <taxon>Pterygota</taxon>
        <taxon>Neoptera</taxon>
        <taxon>Endopterygota</taxon>
        <taxon>Hymenoptera</taxon>
        <taxon>Apocrita</taxon>
        <taxon>Aculeata</taxon>
        <taxon>Formicoidea</taxon>
        <taxon>Formicidae</taxon>
        <taxon>Formicinae</taxon>
        <taxon>Lasius</taxon>
        <taxon>Lasius</taxon>
    </lineage>
</organism>
<comment type="caution">
    <text evidence="3">The sequence shown here is derived from an EMBL/GenBank/DDBJ whole genome shotgun (WGS) entry which is preliminary data.</text>
</comment>
<dbReference type="EMBL" id="LBMM01006879">
    <property type="protein sequence ID" value="KMQ90235.1"/>
    <property type="molecule type" value="Genomic_DNA"/>
</dbReference>
<name>A0A0J7NCD3_LASNI</name>
<dbReference type="Proteomes" id="UP000036403">
    <property type="component" value="Unassembled WGS sequence"/>
</dbReference>
<evidence type="ECO:0000256" key="2">
    <source>
        <dbReference type="SAM" id="MobiDB-lite"/>
    </source>
</evidence>
<evidence type="ECO:0000256" key="1">
    <source>
        <dbReference type="SAM" id="Coils"/>
    </source>
</evidence>
<feature type="region of interest" description="Disordered" evidence="2">
    <location>
        <begin position="1"/>
        <end position="62"/>
    </location>
</feature>
<reference evidence="3 4" key="1">
    <citation type="submission" date="2015-04" db="EMBL/GenBank/DDBJ databases">
        <title>Lasius niger genome sequencing.</title>
        <authorList>
            <person name="Konorov E.A."/>
            <person name="Nikitin M.A."/>
            <person name="Kirill M.V."/>
            <person name="Chang P."/>
        </authorList>
    </citation>
    <scope>NUCLEOTIDE SEQUENCE [LARGE SCALE GENOMIC DNA]</scope>
    <source>
        <tissue evidence="3">Whole</tissue>
    </source>
</reference>
<accession>A0A0J7NCD3</accession>
<sequence>MEGEGKKTGGEERKRVGRPKKERRGSTGCLEEFWKRKREGAGEEEVEEDGSLKRSKKVEGLQECGKRLGRKEMEEMIGVMGEVMRKINDEMGKMREELRQRKEVWREERREMKERIQGLEMRILKMEGKLERKIKEGGSLMEGGGRGGREEGEGEIREMVVKVLEEIGTKVRIEEVRRVGGKYGKEGGMVVVKLGSREQKREVMEKKKGLKGKKIRIEDDLTWTGEDK</sequence>
<protein>
    <submittedName>
        <fullName evidence="3">Uncharacterized protein</fullName>
    </submittedName>
</protein>
<feature type="coiled-coil region" evidence="1">
    <location>
        <begin position="84"/>
        <end position="136"/>
    </location>
</feature>
<keyword evidence="1" id="KW-0175">Coiled coil</keyword>
<gene>
    <name evidence="3" type="ORF">RF55_10026</name>
</gene>
<evidence type="ECO:0000313" key="3">
    <source>
        <dbReference type="EMBL" id="KMQ90235.1"/>
    </source>
</evidence>
<keyword evidence="4" id="KW-1185">Reference proteome</keyword>
<proteinExistence type="predicted"/>
<dbReference type="AlphaFoldDB" id="A0A0J7NCD3"/>
<evidence type="ECO:0000313" key="4">
    <source>
        <dbReference type="Proteomes" id="UP000036403"/>
    </source>
</evidence>
<dbReference type="PaxDb" id="67767-A0A0J7NCD3"/>
<feature type="compositionally biased region" description="Basic and acidic residues" evidence="2">
    <location>
        <begin position="1"/>
        <end position="14"/>
    </location>
</feature>